<dbReference type="Pfam" id="PF13462">
    <property type="entry name" value="Thioredoxin_4"/>
    <property type="match status" value="1"/>
</dbReference>
<comment type="caution">
    <text evidence="7">The sequence shown here is derived from an EMBL/GenBank/DDBJ whole genome shotgun (WGS) entry which is preliminary data.</text>
</comment>
<dbReference type="PANTHER" id="PTHR13887:SF14">
    <property type="entry name" value="DISULFIDE BOND FORMATION PROTEIN D"/>
    <property type="match status" value="1"/>
</dbReference>
<evidence type="ECO:0000313" key="7">
    <source>
        <dbReference type="EMBL" id="KKW42839.1"/>
    </source>
</evidence>
<comment type="similarity">
    <text evidence="1">Belongs to the thioredoxin family. DsbA subfamily.</text>
</comment>
<protein>
    <submittedName>
        <fullName evidence="7">DSBA oxidoreductase</fullName>
    </submittedName>
</protein>
<dbReference type="Gene3D" id="3.40.30.10">
    <property type="entry name" value="Glutaredoxin"/>
    <property type="match status" value="1"/>
</dbReference>
<proteinExistence type="inferred from homology"/>
<feature type="domain" description="Thioredoxin" evidence="6">
    <location>
        <begin position="17"/>
        <end position="216"/>
    </location>
</feature>
<dbReference type="AlphaFoldDB" id="A0A0G2BBC7"/>
<evidence type="ECO:0000256" key="2">
    <source>
        <dbReference type="ARBA" id="ARBA00022729"/>
    </source>
</evidence>
<dbReference type="PANTHER" id="PTHR13887">
    <property type="entry name" value="GLUTATHIONE S-TRANSFERASE KAPPA"/>
    <property type="match status" value="1"/>
</dbReference>
<dbReference type="Proteomes" id="UP000033870">
    <property type="component" value="Unassembled WGS sequence"/>
</dbReference>
<keyword evidence="5" id="KW-0676">Redox-active center</keyword>
<dbReference type="InterPro" id="IPR012336">
    <property type="entry name" value="Thioredoxin-like_fold"/>
</dbReference>
<dbReference type="InterPro" id="IPR036249">
    <property type="entry name" value="Thioredoxin-like_sf"/>
</dbReference>
<evidence type="ECO:0000256" key="5">
    <source>
        <dbReference type="ARBA" id="ARBA00023284"/>
    </source>
</evidence>
<reference evidence="7 8" key="1">
    <citation type="journal article" date="2015" name="Nature">
        <title>rRNA introns, odd ribosomes, and small enigmatic genomes across a large radiation of phyla.</title>
        <authorList>
            <person name="Brown C.T."/>
            <person name="Hug L.A."/>
            <person name="Thomas B.C."/>
            <person name="Sharon I."/>
            <person name="Castelle C.J."/>
            <person name="Singh A."/>
            <person name="Wilkins M.J."/>
            <person name="Williams K.H."/>
            <person name="Banfield J.F."/>
        </authorList>
    </citation>
    <scope>NUCLEOTIDE SEQUENCE [LARGE SCALE GENOMIC DNA]</scope>
</reference>
<evidence type="ECO:0000313" key="8">
    <source>
        <dbReference type="Proteomes" id="UP000033870"/>
    </source>
</evidence>
<dbReference type="GO" id="GO:0016491">
    <property type="term" value="F:oxidoreductase activity"/>
    <property type="evidence" value="ECO:0007669"/>
    <property type="project" value="UniProtKB-KW"/>
</dbReference>
<dbReference type="SUPFAM" id="SSF52833">
    <property type="entry name" value="Thioredoxin-like"/>
    <property type="match status" value="1"/>
</dbReference>
<keyword evidence="4" id="KW-1015">Disulfide bond</keyword>
<dbReference type="STRING" id="1619044.UY92_C0003G0045"/>
<evidence type="ECO:0000256" key="3">
    <source>
        <dbReference type="ARBA" id="ARBA00023002"/>
    </source>
</evidence>
<keyword evidence="2" id="KW-0732">Signal</keyword>
<dbReference type="PROSITE" id="PS51352">
    <property type="entry name" value="THIOREDOXIN_2"/>
    <property type="match status" value="1"/>
</dbReference>
<gene>
    <name evidence="7" type="ORF">UY92_C0003G0045</name>
</gene>
<dbReference type="EMBL" id="LCRX01000003">
    <property type="protein sequence ID" value="KKW42839.1"/>
    <property type="molecule type" value="Genomic_DNA"/>
</dbReference>
<evidence type="ECO:0000256" key="4">
    <source>
        <dbReference type="ARBA" id="ARBA00023157"/>
    </source>
</evidence>
<sequence>MNPNTRRILIWSAFTLGLVGLLFGLAKLGTSGQGASPAAGLALAVPVTDEDWSKGNKDAPVTVVEYSDFQCPACQLYYKIVKQISEDMPDKVRFVYRHYPLRQTHPNAEAASLASEAAGMQGKFWQLHDALFETQDSWARDTNPAIYFEDLASSLGLDVKKFKEDMKSPAAKNKVDRDYRSGAGIEGTPTFFVNGRLVNSPRSYEEFKTLVEQAAQPS</sequence>
<name>A0A0G2BBC7_9BACT</name>
<evidence type="ECO:0000259" key="6">
    <source>
        <dbReference type="PROSITE" id="PS51352"/>
    </source>
</evidence>
<organism evidence="7 8">
    <name type="scientific">Candidatus Magasanikbacteria bacterium GW2011_GWA2_56_11</name>
    <dbReference type="NCBI Taxonomy" id="1619044"/>
    <lineage>
        <taxon>Bacteria</taxon>
        <taxon>Candidatus Magasanikiibacteriota</taxon>
    </lineage>
</organism>
<dbReference type="PATRIC" id="fig|1619044.3.peg.244"/>
<keyword evidence="3" id="KW-0560">Oxidoreductase</keyword>
<dbReference type="InterPro" id="IPR013766">
    <property type="entry name" value="Thioredoxin_domain"/>
</dbReference>
<evidence type="ECO:0000256" key="1">
    <source>
        <dbReference type="ARBA" id="ARBA00005791"/>
    </source>
</evidence>
<accession>A0A0G2BBC7</accession>